<dbReference type="SUPFAM" id="SSF51197">
    <property type="entry name" value="Clavaminate synthase-like"/>
    <property type="match status" value="1"/>
</dbReference>
<dbReference type="GO" id="GO:0032454">
    <property type="term" value="F:histone H3K9 demethylase activity"/>
    <property type="evidence" value="ECO:0007669"/>
    <property type="project" value="TreeGrafter"/>
</dbReference>
<dbReference type="SMART" id="SM00558">
    <property type="entry name" value="JmjC"/>
    <property type="match status" value="1"/>
</dbReference>
<keyword evidence="4" id="KW-1185">Reference proteome</keyword>
<proteinExistence type="predicted"/>
<evidence type="ECO:0000259" key="1">
    <source>
        <dbReference type="PROSITE" id="PS51183"/>
    </source>
</evidence>
<dbReference type="PROSITE" id="PS51183">
    <property type="entry name" value="JMJN"/>
    <property type="match status" value="1"/>
</dbReference>
<dbReference type="GO" id="GO:0051864">
    <property type="term" value="F:histone H3K36 demethylase activity"/>
    <property type="evidence" value="ECO:0007669"/>
    <property type="project" value="TreeGrafter"/>
</dbReference>
<name>A0AA39QNX6_9AGAR</name>
<evidence type="ECO:0000259" key="2">
    <source>
        <dbReference type="PROSITE" id="PS51184"/>
    </source>
</evidence>
<dbReference type="GO" id="GO:0005634">
    <property type="term" value="C:nucleus"/>
    <property type="evidence" value="ECO:0007669"/>
    <property type="project" value="TreeGrafter"/>
</dbReference>
<dbReference type="Proteomes" id="UP001175228">
    <property type="component" value="Unassembled WGS sequence"/>
</dbReference>
<dbReference type="AlphaFoldDB" id="A0AA39QNX6"/>
<feature type="domain" description="JmjN" evidence="1">
    <location>
        <begin position="1"/>
        <end position="35"/>
    </location>
</feature>
<dbReference type="SMART" id="SM00545">
    <property type="entry name" value="JmjN"/>
    <property type="match status" value="1"/>
</dbReference>
<dbReference type="PANTHER" id="PTHR10694:SF7">
    <property type="entry name" value="[HISTONE H3]-TRIMETHYL-L-LYSINE(9) DEMETHYLASE"/>
    <property type="match status" value="1"/>
</dbReference>
<dbReference type="Pfam" id="PF02373">
    <property type="entry name" value="JmjC"/>
    <property type="match status" value="1"/>
</dbReference>
<gene>
    <name evidence="3" type="ORF">EDD18DRAFT_1305396</name>
</gene>
<dbReference type="Pfam" id="PF02375">
    <property type="entry name" value="JmjN"/>
    <property type="match status" value="1"/>
</dbReference>
<dbReference type="InterPro" id="IPR003347">
    <property type="entry name" value="JmjC_dom"/>
</dbReference>
<dbReference type="GO" id="GO:0010468">
    <property type="term" value="P:regulation of gene expression"/>
    <property type="evidence" value="ECO:0007669"/>
    <property type="project" value="TreeGrafter"/>
</dbReference>
<evidence type="ECO:0000313" key="3">
    <source>
        <dbReference type="EMBL" id="KAK0505159.1"/>
    </source>
</evidence>
<reference evidence="3" key="1">
    <citation type="submission" date="2023-06" db="EMBL/GenBank/DDBJ databases">
        <authorList>
            <consortium name="Lawrence Berkeley National Laboratory"/>
            <person name="Ahrendt S."/>
            <person name="Sahu N."/>
            <person name="Indic B."/>
            <person name="Wong-Bajracharya J."/>
            <person name="Merenyi Z."/>
            <person name="Ke H.-M."/>
            <person name="Monk M."/>
            <person name="Kocsube S."/>
            <person name="Drula E."/>
            <person name="Lipzen A."/>
            <person name="Balint B."/>
            <person name="Henrissat B."/>
            <person name="Andreopoulos B."/>
            <person name="Martin F.M."/>
            <person name="Harder C.B."/>
            <person name="Rigling D."/>
            <person name="Ford K.L."/>
            <person name="Foster G.D."/>
            <person name="Pangilinan J."/>
            <person name="Papanicolaou A."/>
            <person name="Barry K."/>
            <person name="LaButti K."/>
            <person name="Viragh M."/>
            <person name="Koriabine M."/>
            <person name="Yan M."/>
            <person name="Riley R."/>
            <person name="Champramary S."/>
            <person name="Plett K.L."/>
            <person name="Tsai I.J."/>
            <person name="Slot J."/>
            <person name="Sipos G."/>
            <person name="Plett J."/>
            <person name="Nagy L.G."/>
            <person name="Grigoriev I.V."/>
        </authorList>
    </citation>
    <scope>NUCLEOTIDE SEQUENCE</scope>
    <source>
        <strain evidence="3">HWK02</strain>
    </source>
</reference>
<sequence>MDEFRDLEEYMQKVECWAERSGIIKIIPRKEWSESLPRIKEEQLNNVKISSPIEQHMQGHAGLFWVENMMRRKYMSVHEWVEIDSEDQKPKTTTEKAVEKAARDAAFLKTFDPYTHWLPLGAKPSDLTDYTPEFCHLLKRRFWRSCDLDKSAWYGANSQGTLFTDETQDWNIGHLESALTRLSPSSSQGLPGVNAPYLYCIMWCTSFAWHIEDMDLFSMNASPKFWYAIPQGRVGTFKQTMRSVFHSLSATSPIPHFLRHKPYLASVTLLAQSSCRPNHCVQHAGEIFITYLLGYHAGSNLGLNCTESVNFALDSWISK</sequence>
<comment type="caution">
    <text evidence="3">The sequence shown here is derived from an EMBL/GenBank/DDBJ whole genome shotgun (WGS) entry which is preliminary data.</text>
</comment>
<dbReference type="PANTHER" id="PTHR10694">
    <property type="entry name" value="LYSINE-SPECIFIC DEMETHYLASE"/>
    <property type="match status" value="1"/>
</dbReference>
<evidence type="ECO:0000313" key="4">
    <source>
        <dbReference type="Proteomes" id="UP001175228"/>
    </source>
</evidence>
<dbReference type="PROSITE" id="PS51184">
    <property type="entry name" value="JMJC"/>
    <property type="match status" value="1"/>
</dbReference>
<dbReference type="GO" id="GO:0000785">
    <property type="term" value="C:chromatin"/>
    <property type="evidence" value="ECO:0007669"/>
    <property type="project" value="TreeGrafter"/>
</dbReference>
<protein>
    <submittedName>
        <fullName evidence="3">JmjC domain, hydroxylase-domain-containing protein</fullName>
    </submittedName>
</protein>
<accession>A0AA39QNX6</accession>
<dbReference type="InterPro" id="IPR003349">
    <property type="entry name" value="JmjN"/>
</dbReference>
<dbReference type="EMBL" id="JAUEPU010000002">
    <property type="protein sequence ID" value="KAK0505159.1"/>
    <property type="molecule type" value="Genomic_DNA"/>
</dbReference>
<feature type="domain" description="JmjC" evidence="2">
    <location>
        <begin position="164"/>
        <end position="319"/>
    </location>
</feature>
<dbReference type="Gene3D" id="2.60.120.650">
    <property type="entry name" value="Cupin"/>
    <property type="match status" value="1"/>
</dbReference>
<organism evidence="3 4">
    <name type="scientific">Armillaria luteobubalina</name>
    <dbReference type="NCBI Taxonomy" id="153913"/>
    <lineage>
        <taxon>Eukaryota</taxon>
        <taxon>Fungi</taxon>
        <taxon>Dikarya</taxon>
        <taxon>Basidiomycota</taxon>
        <taxon>Agaricomycotina</taxon>
        <taxon>Agaricomycetes</taxon>
        <taxon>Agaricomycetidae</taxon>
        <taxon>Agaricales</taxon>
        <taxon>Marasmiineae</taxon>
        <taxon>Physalacriaceae</taxon>
        <taxon>Armillaria</taxon>
    </lineage>
</organism>